<feature type="signal peptide" evidence="1">
    <location>
        <begin position="1"/>
        <end position="24"/>
    </location>
</feature>
<organism evidence="2">
    <name type="scientific">Prevotella sp. GTC17253</name>
    <dbReference type="NCBI Taxonomy" id="3236793"/>
    <lineage>
        <taxon>Bacteria</taxon>
        <taxon>Pseudomonadati</taxon>
        <taxon>Bacteroidota</taxon>
        <taxon>Bacteroidia</taxon>
        <taxon>Bacteroidales</taxon>
        <taxon>Prevotellaceae</taxon>
        <taxon>Prevotella</taxon>
    </lineage>
</organism>
<keyword evidence="1" id="KW-0732">Signal</keyword>
<sequence length="494" mass="55838">MNIQKMNILFITGMMILAACSSQDADSRFSNNPISEITTPANDSLVESKKQTWQFDTFGKDWQIANQGNDAVNHASVIANDECKDGKALKIYTEANSQQRKKIRTVKQYGAGLYTWRTYISDLGETERTSIGSWLWHDDKHELDFEVGSGTGKERKALNLADDEVIAYMTSQANPWLHQKVRIKKNSWHIFQIDLKLVNDKYLATWLIDGTPYAIQQLAFGEENPFYIFCSVENLKFVGDTWPYQTNYGLWDYVTYTPYSYSMEPTAPTEASDPVDPAPEPDEGTILKWDMNEIPQNWNVWTNVGGDGIGYYSASNGALILSNDGYCTTSKFTYGSPVGYGKYTWRVRFPELAGAEKFMAGGTLYTADETKGYHTLTITGWYGNDADRKRLGAKPGQLLLRLYSEIPGLDKAAAVLDPNVDYKLTIELKKVSEKYVIIYSLNDEVLQVLQTNYGTDAVKFMFISSAESDRGWMPGNNISKKYSAAFDYIEYVAY</sequence>
<gene>
    <name evidence="2" type="ORF">GTC17253_21820</name>
</gene>
<evidence type="ECO:0000256" key="1">
    <source>
        <dbReference type="SAM" id="SignalP"/>
    </source>
</evidence>
<dbReference type="AlphaFoldDB" id="A0AB33IWA3"/>
<name>A0AB33IWA3_9BACT</name>
<proteinExistence type="predicted"/>
<accession>A0AB33IWA3</accession>
<protein>
    <recommendedName>
        <fullName evidence="3">GH16 domain-containing protein</fullName>
    </recommendedName>
</protein>
<evidence type="ECO:0008006" key="3">
    <source>
        <dbReference type="Google" id="ProtNLM"/>
    </source>
</evidence>
<reference evidence="2" key="1">
    <citation type="submission" date="2024-07" db="EMBL/GenBank/DDBJ databases">
        <title>Complete genome sequence of Prevotella sp. YM-2024 GTC17253.</title>
        <authorList>
            <person name="Hayashi M."/>
            <person name="Muto Y."/>
            <person name="Tanaka K."/>
            <person name="Niwa H."/>
        </authorList>
    </citation>
    <scope>NUCLEOTIDE SEQUENCE</scope>
    <source>
        <strain evidence="2">GTC17253</strain>
    </source>
</reference>
<dbReference type="EMBL" id="AP035785">
    <property type="protein sequence ID" value="BFO72216.1"/>
    <property type="molecule type" value="Genomic_DNA"/>
</dbReference>
<feature type="chain" id="PRO_5044331424" description="GH16 domain-containing protein" evidence="1">
    <location>
        <begin position="25"/>
        <end position="494"/>
    </location>
</feature>
<dbReference type="PROSITE" id="PS51257">
    <property type="entry name" value="PROKAR_LIPOPROTEIN"/>
    <property type="match status" value="1"/>
</dbReference>
<evidence type="ECO:0000313" key="2">
    <source>
        <dbReference type="EMBL" id="BFO72216.1"/>
    </source>
</evidence>